<dbReference type="SMART" id="SM00905">
    <property type="entry name" value="FolB"/>
    <property type="match status" value="1"/>
</dbReference>
<dbReference type="EMBL" id="QBKR01000020">
    <property type="protein sequence ID" value="PTX55264.1"/>
    <property type="molecule type" value="Genomic_DNA"/>
</dbReference>
<organism evidence="8 9">
    <name type="scientific">Melghirimyces profundicolus</name>
    <dbReference type="NCBI Taxonomy" id="1242148"/>
    <lineage>
        <taxon>Bacteria</taxon>
        <taxon>Bacillati</taxon>
        <taxon>Bacillota</taxon>
        <taxon>Bacilli</taxon>
        <taxon>Bacillales</taxon>
        <taxon>Thermoactinomycetaceae</taxon>
        <taxon>Melghirimyces</taxon>
    </lineage>
</organism>
<dbReference type="GO" id="GO:0046654">
    <property type="term" value="P:tetrahydrofolate biosynthetic process"/>
    <property type="evidence" value="ECO:0007669"/>
    <property type="project" value="UniProtKB-UniRule"/>
</dbReference>
<dbReference type="Proteomes" id="UP000244240">
    <property type="component" value="Unassembled WGS sequence"/>
</dbReference>
<dbReference type="AlphaFoldDB" id="A0A2T6BGS4"/>
<dbReference type="PANTHER" id="PTHR42844:SF1">
    <property type="entry name" value="DIHYDRONEOPTERIN ALDOLASE 1-RELATED"/>
    <property type="match status" value="1"/>
</dbReference>
<protein>
    <recommendedName>
        <fullName evidence="6">7,8-dihydroneopterin aldolase</fullName>
        <ecNumber evidence="6">4.1.2.25</ecNumber>
    </recommendedName>
</protein>
<dbReference type="OrthoDB" id="9803748at2"/>
<dbReference type="RefSeq" id="WP_108025162.1">
    <property type="nucleotide sequence ID" value="NZ_QBKR01000020.1"/>
</dbReference>
<dbReference type="Pfam" id="PF02152">
    <property type="entry name" value="FolB"/>
    <property type="match status" value="1"/>
</dbReference>
<comment type="catalytic activity">
    <reaction evidence="1 6">
        <text>7,8-dihydroneopterin = 6-hydroxymethyl-7,8-dihydropterin + glycolaldehyde</text>
        <dbReference type="Rhea" id="RHEA:10540"/>
        <dbReference type="ChEBI" id="CHEBI:17001"/>
        <dbReference type="ChEBI" id="CHEBI:17071"/>
        <dbReference type="ChEBI" id="CHEBI:44841"/>
        <dbReference type="EC" id="4.1.2.25"/>
    </reaction>
</comment>
<keyword evidence="4 6" id="KW-0289">Folate biosynthesis</keyword>
<dbReference type="UniPathway" id="UPA00077">
    <property type="reaction ID" value="UER00154"/>
</dbReference>
<comment type="caution">
    <text evidence="8">The sequence shown here is derived from an EMBL/GenBank/DDBJ whole genome shotgun (WGS) entry which is preliminary data.</text>
</comment>
<dbReference type="NCBIfam" id="TIGR00525">
    <property type="entry name" value="folB"/>
    <property type="match status" value="1"/>
</dbReference>
<dbReference type="CDD" id="cd00534">
    <property type="entry name" value="DHNA_DHNTPE"/>
    <property type="match status" value="1"/>
</dbReference>
<accession>A0A2T6BGS4</accession>
<proteinExistence type="inferred from homology"/>
<dbReference type="Gene3D" id="3.30.1130.10">
    <property type="match status" value="1"/>
</dbReference>
<evidence type="ECO:0000259" key="7">
    <source>
        <dbReference type="SMART" id="SM00905"/>
    </source>
</evidence>
<comment type="function">
    <text evidence="6">Catalyzes the conversion of 7,8-dihydroneopterin to 6-hydroxymethyl-7,8-dihydropterin.</text>
</comment>
<dbReference type="InterPro" id="IPR006157">
    <property type="entry name" value="FolB_dom"/>
</dbReference>
<evidence type="ECO:0000256" key="6">
    <source>
        <dbReference type="RuleBase" id="RU362079"/>
    </source>
</evidence>
<dbReference type="InterPro" id="IPR043133">
    <property type="entry name" value="GTP-CH-I_C/QueF"/>
</dbReference>
<evidence type="ECO:0000256" key="1">
    <source>
        <dbReference type="ARBA" id="ARBA00001353"/>
    </source>
</evidence>
<dbReference type="FunFam" id="3.30.1130.10:FF:000003">
    <property type="entry name" value="7,8-dihydroneopterin aldolase"/>
    <property type="match status" value="1"/>
</dbReference>
<dbReference type="InterPro" id="IPR006156">
    <property type="entry name" value="Dihydroneopterin_aldolase"/>
</dbReference>
<evidence type="ECO:0000256" key="3">
    <source>
        <dbReference type="ARBA" id="ARBA00005708"/>
    </source>
</evidence>
<dbReference type="NCBIfam" id="TIGR00526">
    <property type="entry name" value="folB_dom"/>
    <property type="match status" value="1"/>
</dbReference>
<dbReference type="GO" id="GO:0005737">
    <property type="term" value="C:cytoplasm"/>
    <property type="evidence" value="ECO:0007669"/>
    <property type="project" value="TreeGrafter"/>
</dbReference>
<comment type="similarity">
    <text evidence="3 6">Belongs to the DHNA family.</text>
</comment>
<reference evidence="8 9" key="1">
    <citation type="submission" date="2018-04" db="EMBL/GenBank/DDBJ databases">
        <title>Genomic Encyclopedia of Archaeal and Bacterial Type Strains, Phase II (KMG-II): from individual species to whole genera.</title>
        <authorList>
            <person name="Goeker M."/>
        </authorList>
    </citation>
    <scope>NUCLEOTIDE SEQUENCE [LARGE SCALE GENOMIC DNA]</scope>
    <source>
        <strain evidence="8 9">DSM 45787</strain>
    </source>
</reference>
<evidence type="ECO:0000256" key="2">
    <source>
        <dbReference type="ARBA" id="ARBA00005013"/>
    </source>
</evidence>
<sequence>MDRIFFNRMAFYAYHGAFPEENRLGQRFWVDLELGLDLTPAARSDDLNRTVDYGKVYQTVKAEAEGGPHALVETLAEGIAKRILERFGVEEVKVRVTKPDPPIPGHYDSVGVEITRRRRE</sequence>
<dbReference type="PANTHER" id="PTHR42844">
    <property type="entry name" value="DIHYDRONEOPTERIN ALDOLASE 1-RELATED"/>
    <property type="match status" value="1"/>
</dbReference>
<dbReference type="GO" id="GO:0046656">
    <property type="term" value="P:folic acid biosynthetic process"/>
    <property type="evidence" value="ECO:0007669"/>
    <property type="project" value="UniProtKB-UniRule"/>
</dbReference>
<comment type="pathway">
    <text evidence="2 6">Cofactor biosynthesis; tetrahydrofolate biosynthesis; 2-amino-4-hydroxy-6-hydroxymethyl-7,8-dihydropteridine diphosphate from 7,8-dihydroneopterin triphosphate: step 3/4.</text>
</comment>
<keyword evidence="9" id="KW-1185">Reference proteome</keyword>
<name>A0A2T6BGS4_9BACL</name>
<evidence type="ECO:0000313" key="9">
    <source>
        <dbReference type="Proteomes" id="UP000244240"/>
    </source>
</evidence>
<gene>
    <name evidence="8" type="ORF">C8P63_12061</name>
</gene>
<feature type="domain" description="Dihydroneopterin aldolase/epimerase" evidence="7">
    <location>
        <begin position="4"/>
        <end position="116"/>
    </location>
</feature>
<evidence type="ECO:0000256" key="5">
    <source>
        <dbReference type="ARBA" id="ARBA00023239"/>
    </source>
</evidence>
<dbReference type="SUPFAM" id="SSF55620">
    <property type="entry name" value="Tetrahydrobiopterin biosynthesis enzymes-like"/>
    <property type="match status" value="1"/>
</dbReference>
<evidence type="ECO:0000313" key="8">
    <source>
        <dbReference type="EMBL" id="PTX55264.1"/>
    </source>
</evidence>
<keyword evidence="5 6" id="KW-0456">Lyase</keyword>
<dbReference type="EC" id="4.1.2.25" evidence="6"/>
<dbReference type="GO" id="GO:0004150">
    <property type="term" value="F:dihydroneopterin aldolase activity"/>
    <property type="evidence" value="ECO:0007669"/>
    <property type="project" value="UniProtKB-UniRule"/>
</dbReference>
<evidence type="ECO:0000256" key="4">
    <source>
        <dbReference type="ARBA" id="ARBA00022909"/>
    </source>
</evidence>